<keyword evidence="9" id="KW-0170">Cobalt</keyword>
<dbReference type="InterPro" id="IPR013542">
    <property type="entry name" value="QueG_DUF1730"/>
</dbReference>
<feature type="active site" description="Proton donor" evidence="9">
    <location>
        <position position="130"/>
    </location>
</feature>
<protein>
    <recommendedName>
        <fullName evidence="9">Epoxyqueuosine reductase</fullName>
        <ecNumber evidence="9">1.17.99.6</ecNumber>
    </recommendedName>
    <alternativeName>
        <fullName evidence="9">Queuosine biosynthesis protein QueG</fullName>
    </alternativeName>
</protein>
<comment type="similarity">
    <text evidence="9">Belongs to the QueG family.</text>
</comment>
<keyword evidence="5 9" id="KW-0671">Queuosine biosynthesis</keyword>
<feature type="binding site" evidence="9">
    <location>
        <position position="165"/>
    </location>
    <ligand>
        <name>cob(II)alamin</name>
        <dbReference type="ChEBI" id="CHEBI:16304"/>
    </ligand>
</feature>
<dbReference type="NCBIfam" id="TIGR00276">
    <property type="entry name" value="tRNA epoxyqueuosine(34) reductase QueG"/>
    <property type="match status" value="1"/>
</dbReference>
<name>A0A172U168_9BACT</name>
<dbReference type="KEGG" id="fla:SY85_21995"/>
<evidence type="ECO:0000256" key="6">
    <source>
        <dbReference type="ARBA" id="ARBA00023002"/>
    </source>
</evidence>
<comment type="catalytic activity">
    <reaction evidence="9">
        <text>epoxyqueuosine(34) in tRNA + AH2 = queuosine(34) in tRNA + A + H2O</text>
        <dbReference type="Rhea" id="RHEA:32159"/>
        <dbReference type="Rhea" id="RHEA-COMP:18571"/>
        <dbReference type="Rhea" id="RHEA-COMP:18582"/>
        <dbReference type="ChEBI" id="CHEBI:13193"/>
        <dbReference type="ChEBI" id="CHEBI:15377"/>
        <dbReference type="ChEBI" id="CHEBI:17499"/>
        <dbReference type="ChEBI" id="CHEBI:194431"/>
        <dbReference type="ChEBI" id="CHEBI:194443"/>
        <dbReference type="EC" id="1.17.99.6"/>
    </reaction>
</comment>
<dbReference type="PANTHER" id="PTHR30002">
    <property type="entry name" value="EPOXYQUEUOSINE REDUCTASE"/>
    <property type="match status" value="1"/>
</dbReference>
<dbReference type="SUPFAM" id="SSF46548">
    <property type="entry name" value="alpha-helical ferredoxin"/>
    <property type="match status" value="1"/>
</dbReference>
<dbReference type="InterPro" id="IPR017900">
    <property type="entry name" value="4Fe4S_Fe_S_CS"/>
</dbReference>
<comment type="pathway">
    <text evidence="9">tRNA modification; tRNA-queuosine biosynthesis.</text>
</comment>
<evidence type="ECO:0000256" key="9">
    <source>
        <dbReference type="HAMAP-Rule" id="MF_00916"/>
    </source>
</evidence>
<keyword evidence="2 9" id="KW-0963">Cytoplasm</keyword>
<comment type="subcellular location">
    <subcellularLocation>
        <location evidence="9">Cytoplasm</location>
    </subcellularLocation>
</comment>
<feature type="binding site" evidence="9">
    <location>
        <position position="297"/>
    </location>
    <ligand>
        <name>tRNA</name>
        <dbReference type="ChEBI" id="CHEBI:17843"/>
    </ligand>
</feature>
<keyword evidence="4 9" id="KW-0479">Metal-binding</keyword>
<dbReference type="GO" id="GO:0046872">
    <property type="term" value="F:metal ion binding"/>
    <property type="evidence" value="ECO:0007669"/>
    <property type="project" value="UniProtKB-KW"/>
</dbReference>
<dbReference type="GO" id="GO:0052693">
    <property type="term" value="F:epoxyqueuosine reductase activity"/>
    <property type="evidence" value="ECO:0007669"/>
    <property type="project" value="UniProtKB-UniRule"/>
</dbReference>
<comment type="function">
    <text evidence="9">Catalyzes the conversion of epoxyqueuosine (oQ) to queuosine (Q), which is a hypermodified base found in the wobble positions of tRNA(Asp), tRNA(Asn), tRNA(His) and tRNA(Tyr).</text>
</comment>
<dbReference type="GO" id="GO:0008616">
    <property type="term" value="P:tRNA queuosine(34) biosynthetic process"/>
    <property type="evidence" value="ECO:0007669"/>
    <property type="project" value="UniProtKB-UniRule"/>
</dbReference>
<evidence type="ECO:0000256" key="4">
    <source>
        <dbReference type="ARBA" id="ARBA00022723"/>
    </source>
</evidence>
<keyword evidence="3 9" id="KW-0819">tRNA processing</keyword>
<keyword evidence="9" id="KW-0846">Cobalamin</keyword>
<feature type="binding site" evidence="9">
    <location>
        <position position="185"/>
    </location>
    <ligand>
        <name>[4Fe-4S] cluster</name>
        <dbReference type="ChEBI" id="CHEBI:49883"/>
        <label>1</label>
    </ligand>
</feature>
<feature type="binding site" evidence="9">
    <location>
        <position position="195"/>
    </location>
    <ligand>
        <name>[4Fe-4S] cluster</name>
        <dbReference type="ChEBI" id="CHEBI:49883"/>
        <label>2</label>
    </ligand>
</feature>
<dbReference type="Pfam" id="PF08331">
    <property type="entry name" value="QueG_DUF1730"/>
    <property type="match status" value="1"/>
</dbReference>
<evidence type="ECO:0000256" key="1">
    <source>
        <dbReference type="ARBA" id="ARBA00022485"/>
    </source>
</evidence>
<feature type="binding site" evidence="9">
    <location>
        <position position="188"/>
    </location>
    <ligand>
        <name>[4Fe-4S] cluster</name>
        <dbReference type="ChEBI" id="CHEBI:49883"/>
        <label>1</label>
    </ligand>
</feature>
<dbReference type="UniPathway" id="UPA00392"/>
<evidence type="ECO:0000256" key="8">
    <source>
        <dbReference type="ARBA" id="ARBA00023014"/>
    </source>
</evidence>
<dbReference type="OrthoDB" id="9784571at2"/>
<dbReference type="Pfam" id="PF13484">
    <property type="entry name" value="Fer4_16"/>
    <property type="match status" value="1"/>
</dbReference>
<dbReference type="InterPro" id="IPR004453">
    <property type="entry name" value="QueG"/>
</dbReference>
<dbReference type="RefSeq" id="WP_066407781.1">
    <property type="nucleotide sequence ID" value="NZ_CP011390.1"/>
</dbReference>
<dbReference type="GO" id="GO:0005737">
    <property type="term" value="C:cytoplasm"/>
    <property type="evidence" value="ECO:0007669"/>
    <property type="project" value="UniProtKB-SubCell"/>
</dbReference>
<feature type="binding site" evidence="9">
    <location>
        <position position="154"/>
    </location>
    <ligand>
        <name>cob(II)alamin</name>
        <dbReference type="ChEBI" id="CHEBI:16304"/>
    </ligand>
</feature>
<organism evidence="11 12">
    <name type="scientific">Flavisolibacter tropicus</name>
    <dbReference type="NCBI Taxonomy" id="1492898"/>
    <lineage>
        <taxon>Bacteria</taxon>
        <taxon>Pseudomonadati</taxon>
        <taxon>Bacteroidota</taxon>
        <taxon>Chitinophagia</taxon>
        <taxon>Chitinophagales</taxon>
        <taxon>Chitinophagaceae</taxon>
        <taxon>Flavisolibacter</taxon>
    </lineage>
</organism>
<dbReference type="EMBL" id="CP011390">
    <property type="protein sequence ID" value="ANE52747.1"/>
    <property type="molecule type" value="Genomic_DNA"/>
</dbReference>
<dbReference type="GO" id="GO:0051539">
    <property type="term" value="F:4 iron, 4 sulfur cluster binding"/>
    <property type="evidence" value="ECO:0007669"/>
    <property type="project" value="UniProtKB-KW"/>
</dbReference>
<feature type="binding site" evidence="9">
    <location>
        <position position="220"/>
    </location>
    <ligand>
        <name>tRNA</name>
        <dbReference type="ChEBI" id="CHEBI:17843"/>
    </ligand>
</feature>
<evidence type="ECO:0000256" key="5">
    <source>
        <dbReference type="ARBA" id="ARBA00022785"/>
    </source>
</evidence>
<dbReference type="Gene3D" id="3.30.70.20">
    <property type="match status" value="1"/>
</dbReference>
<dbReference type="GO" id="GO:0031419">
    <property type="term" value="F:cobalamin binding"/>
    <property type="evidence" value="ECO:0007669"/>
    <property type="project" value="UniProtKB-KW"/>
</dbReference>
<proteinExistence type="inferred from homology"/>
<reference evidence="12" key="1">
    <citation type="submission" date="2015-01" db="EMBL/GenBank/DDBJ databases">
        <title>Flavisolibacter sp./LCS9/ whole genome sequencing.</title>
        <authorList>
            <person name="Kim M.K."/>
            <person name="Srinivasan S."/>
            <person name="Lee J.-J."/>
        </authorList>
    </citation>
    <scope>NUCLEOTIDE SEQUENCE [LARGE SCALE GENOMIC DNA]</scope>
    <source>
        <strain evidence="12">LCS9</strain>
    </source>
</reference>
<evidence type="ECO:0000256" key="2">
    <source>
        <dbReference type="ARBA" id="ARBA00022490"/>
    </source>
</evidence>
<dbReference type="HAMAP" id="MF_00916">
    <property type="entry name" value="QueG"/>
    <property type="match status" value="1"/>
</dbReference>
<reference evidence="11 12" key="2">
    <citation type="journal article" date="2016" name="Int. J. Syst. Evol. Microbiol.">
        <title>Flavisolibacter tropicus sp. nov., isolated from tropical soil.</title>
        <authorList>
            <person name="Lee J.J."/>
            <person name="Kang M.S."/>
            <person name="Kim G.S."/>
            <person name="Lee C.S."/>
            <person name="Lim S."/>
            <person name="Lee J."/>
            <person name="Roh S.H."/>
            <person name="Kang H."/>
            <person name="Ha J.M."/>
            <person name="Bae S."/>
            <person name="Jung H.Y."/>
            <person name="Kim M.K."/>
        </authorList>
    </citation>
    <scope>NUCLEOTIDE SEQUENCE [LARGE SCALE GENOMIC DNA]</scope>
    <source>
        <strain evidence="11 12">LCS9</strain>
    </source>
</reference>
<dbReference type="InterPro" id="IPR017896">
    <property type="entry name" value="4Fe4S_Fe-S-bd"/>
</dbReference>
<accession>A0A172U168</accession>
<keyword evidence="6 9" id="KW-0560">Oxidoreductase</keyword>
<dbReference type="Proteomes" id="UP000077177">
    <property type="component" value="Chromosome"/>
</dbReference>
<dbReference type="PANTHER" id="PTHR30002:SF4">
    <property type="entry name" value="EPOXYQUEUOSINE REDUCTASE"/>
    <property type="match status" value="1"/>
</dbReference>
<dbReference type="PATRIC" id="fig|1492898.3.peg.4778"/>
<feature type="binding site" evidence="9">
    <location>
        <position position="239"/>
    </location>
    <ligand>
        <name>[4Fe-4S] cluster</name>
        <dbReference type="ChEBI" id="CHEBI:49883"/>
        <label>2</label>
    </ligand>
</feature>
<feature type="binding site" evidence="9">
    <location>
        <begin position="239"/>
        <end position="240"/>
    </location>
    <ligand>
        <name>cob(II)alamin</name>
        <dbReference type="ChEBI" id="CHEBI:16304"/>
    </ligand>
</feature>
<comment type="subunit">
    <text evidence="9">Monomer.</text>
</comment>
<keyword evidence="8 9" id="KW-0411">Iron-sulfur</keyword>
<evidence type="ECO:0000256" key="7">
    <source>
        <dbReference type="ARBA" id="ARBA00023004"/>
    </source>
</evidence>
<feature type="binding site" evidence="9">
    <location>
        <position position="60"/>
    </location>
    <ligand>
        <name>cob(II)alamin</name>
        <dbReference type="ChEBI" id="CHEBI:16304"/>
    </ligand>
</feature>
<keyword evidence="7 9" id="KW-0408">Iron</keyword>
<dbReference type="EC" id="1.17.99.6" evidence="9"/>
<feature type="binding site" evidence="9">
    <location>
        <position position="130"/>
    </location>
    <ligand>
        <name>cob(II)alamin</name>
        <dbReference type="ChEBI" id="CHEBI:16304"/>
    </ligand>
</feature>
<dbReference type="STRING" id="1492898.SY85_21995"/>
<dbReference type="PROSITE" id="PS00198">
    <property type="entry name" value="4FE4S_FER_1"/>
    <property type="match status" value="1"/>
</dbReference>
<evidence type="ECO:0000313" key="12">
    <source>
        <dbReference type="Proteomes" id="UP000077177"/>
    </source>
</evidence>
<evidence type="ECO:0000256" key="3">
    <source>
        <dbReference type="ARBA" id="ARBA00022694"/>
    </source>
</evidence>
<dbReference type="PROSITE" id="PS51379">
    <property type="entry name" value="4FE4S_FER_2"/>
    <property type="match status" value="1"/>
</dbReference>
<comment type="cofactor">
    <cofactor evidence="9">
        <name>cob(II)alamin</name>
        <dbReference type="ChEBI" id="CHEBI:16304"/>
    </cofactor>
</comment>
<dbReference type="AlphaFoldDB" id="A0A172U168"/>
<feature type="domain" description="4Fe-4S ferredoxin-type" evidence="10">
    <location>
        <begin position="176"/>
        <end position="205"/>
    </location>
</feature>
<feature type="binding site" evidence="9">
    <location>
        <position position="213"/>
    </location>
    <ligand>
        <name>cob(II)alamin</name>
        <dbReference type="ChEBI" id="CHEBI:16304"/>
    </ligand>
</feature>
<feature type="binding site" evidence="9">
    <location>
        <position position="151"/>
    </location>
    <ligand>
        <name>cob(II)alamin</name>
        <dbReference type="ChEBI" id="CHEBI:16304"/>
    </ligand>
</feature>
<keyword evidence="12" id="KW-1185">Reference proteome</keyword>
<feature type="binding site" evidence="9">
    <location>
        <position position="211"/>
    </location>
    <ligand>
        <name>[4Fe-4S] cluster</name>
        <dbReference type="ChEBI" id="CHEBI:49883"/>
        <label>2</label>
    </ligand>
</feature>
<feature type="binding site" evidence="9">
    <location>
        <position position="246"/>
    </location>
    <ligand>
        <name>[4Fe-4S] cluster</name>
        <dbReference type="ChEBI" id="CHEBI:49883"/>
        <label>1</label>
    </ligand>
</feature>
<feature type="binding site" evidence="9">
    <location>
        <position position="191"/>
    </location>
    <ligand>
        <name>[4Fe-4S] cluster</name>
        <dbReference type="ChEBI" id="CHEBI:49883"/>
        <label>1</label>
    </ligand>
</feature>
<gene>
    <name evidence="9" type="primary">queG</name>
    <name evidence="11" type="ORF">SY85_21995</name>
</gene>
<sequence>MLSIEKNTALVKAKAQAFGFDYCGIAQAKRLDEDARRLEAWLNKGLHGKMQYMENYFDLRIDPTKLVPGAKSVITLLKNYYPHEQTPSGHGISKYAWGQDYHTVIKQHLRSMIQELQVDLGQFGGRGFVDSAPVLERTWAQRSGLGWIGKNGNLITKGSGSFFFIATLIVDVDLVYDDPFAKDFCGSCQRCIEACPTQAILPDKTINGSQCISYFTIELKDELIPTEMKGKFNNWMFGCDTCQDVCPWNRFSKPNSEQGFTPIPEILDFTTKDWEELSEEAFRKIFKHSPLSRSKYKGIQRNIKFLKS</sequence>
<keyword evidence="1 9" id="KW-0004">4Fe-4S</keyword>
<evidence type="ECO:0000259" key="10">
    <source>
        <dbReference type="PROSITE" id="PS51379"/>
    </source>
</evidence>
<evidence type="ECO:0000313" key="11">
    <source>
        <dbReference type="EMBL" id="ANE52747.1"/>
    </source>
</evidence>
<comment type="caution">
    <text evidence="9">Lacks conserved residue(s) required for the propagation of feature annotation.</text>
</comment>
<feature type="binding site" evidence="9">
    <location>
        <position position="242"/>
    </location>
    <ligand>
        <name>[4Fe-4S] cluster</name>
        <dbReference type="ChEBI" id="CHEBI:49883"/>
        <label>2</label>
    </ligand>
</feature>
<comment type="cofactor">
    <cofactor evidence="9">
        <name>[4Fe-4S] cluster</name>
        <dbReference type="ChEBI" id="CHEBI:49883"/>
    </cofactor>
    <text evidence="9">Binds 2 [4Fe-4S] clusters per monomer.</text>
</comment>